<protein>
    <submittedName>
        <fullName evidence="1">Uncharacterized protein</fullName>
    </submittedName>
</protein>
<dbReference type="EMBL" id="BMAU01021260">
    <property type="protein sequence ID" value="GFY06516.1"/>
    <property type="molecule type" value="Genomic_DNA"/>
</dbReference>
<keyword evidence="2" id="KW-1185">Reference proteome</keyword>
<gene>
    <name evidence="1" type="ORF">TNCV_412661</name>
</gene>
<evidence type="ECO:0000313" key="2">
    <source>
        <dbReference type="Proteomes" id="UP000887159"/>
    </source>
</evidence>
<accession>A0A8X6SDL2</accession>
<dbReference type="Proteomes" id="UP000887159">
    <property type="component" value="Unassembled WGS sequence"/>
</dbReference>
<reference evidence="1" key="1">
    <citation type="submission" date="2020-08" db="EMBL/GenBank/DDBJ databases">
        <title>Multicomponent nature underlies the extraordinary mechanical properties of spider dragline silk.</title>
        <authorList>
            <person name="Kono N."/>
            <person name="Nakamura H."/>
            <person name="Mori M."/>
            <person name="Yoshida Y."/>
            <person name="Ohtoshi R."/>
            <person name="Malay A.D."/>
            <person name="Moran D.A.P."/>
            <person name="Tomita M."/>
            <person name="Numata K."/>
            <person name="Arakawa K."/>
        </authorList>
    </citation>
    <scope>NUCLEOTIDE SEQUENCE</scope>
</reference>
<evidence type="ECO:0000313" key="1">
    <source>
        <dbReference type="EMBL" id="GFY06516.1"/>
    </source>
</evidence>
<proteinExistence type="predicted"/>
<dbReference type="AlphaFoldDB" id="A0A8X6SDL2"/>
<organism evidence="1 2">
    <name type="scientific">Trichonephila clavipes</name>
    <name type="common">Golden silk orbweaver</name>
    <name type="synonym">Nephila clavipes</name>
    <dbReference type="NCBI Taxonomy" id="2585209"/>
    <lineage>
        <taxon>Eukaryota</taxon>
        <taxon>Metazoa</taxon>
        <taxon>Ecdysozoa</taxon>
        <taxon>Arthropoda</taxon>
        <taxon>Chelicerata</taxon>
        <taxon>Arachnida</taxon>
        <taxon>Araneae</taxon>
        <taxon>Araneomorphae</taxon>
        <taxon>Entelegynae</taxon>
        <taxon>Araneoidea</taxon>
        <taxon>Nephilidae</taxon>
        <taxon>Trichonephila</taxon>
    </lineage>
</organism>
<comment type="caution">
    <text evidence="1">The sequence shown here is derived from an EMBL/GenBank/DDBJ whole genome shotgun (WGS) entry which is preliminary data.</text>
</comment>
<sequence length="101" mass="11320">MPSFFTNCKATQFLTGYDNFKSCLNKFNLVSSYFSDWNIGCEDNVEHVLLLYSKFVTEKKILVLAIKGINPGVITQDTDSPQAHEIVNSGKTGYFLPMALT</sequence>
<name>A0A8X6SDL2_TRICX</name>